<dbReference type="InterPro" id="IPR011701">
    <property type="entry name" value="MFS"/>
</dbReference>
<evidence type="ECO:0000256" key="5">
    <source>
        <dbReference type="SAM" id="Phobius"/>
    </source>
</evidence>
<evidence type="ECO:0000313" key="7">
    <source>
        <dbReference type="EMBL" id="RSX58729.1"/>
    </source>
</evidence>
<comment type="subcellular location">
    <subcellularLocation>
        <location evidence="1">Cell membrane</location>
        <topology evidence="1">Multi-pass membrane protein</topology>
    </subcellularLocation>
</comment>
<accession>A0A430FWS5</accession>
<dbReference type="PANTHER" id="PTHR11360">
    <property type="entry name" value="MONOCARBOXYLATE TRANSPORTER"/>
    <property type="match status" value="1"/>
</dbReference>
<keyword evidence="4 5" id="KW-0472">Membrane</keyword>
<feature type="transmembrane region" description="Helical" evidence="5">
    <location>
        <begin position="321"/>
        <end position="343"/>
    </location>
</feature>
<organism evidence="7 8">
    <name type="scientific">Bifidobacterium samirii</name>
    <dbReference type="NCBI Taxonomy" id="2306974"/>
    <lineage>
        <taxon>Bacteria</taxon>
        <taxon>Bacillati</taxon>
        <taxon>Actinomycetota</taxon>
        <taxon>Actinomycetes</taxon>
        <taxon>Bifidobacteriales</taxon>
        <taxon>Bifidobacteriaceae</taxon>
        <taxon>Bifidobacterium</taxon>
    </lineage>
</organism>
<feature type="transmembrane region" description="Helical" evidence="5">
    <location>
        <begin position="104"/>
        <end position="126"/>
    </location>
</feature>
<dbReference type="GO" id="GO:0005886">
    <property type="term" value="C:plasma membrane"/>
    <property type="evidence" value="ECO:0007669"/>
    <property type="project" value="UniProtKB-SubCell"/>
</dbReference>
<dbReference type="InterPro" id="IPR020846">
    <property type="entry name" value="MFS_dom"/>
</dbReference>
<feature type="transmembrane region" description="Helical" evidence="5">
    <location>
        <begin position="267"/>
        <end position="289"/>
    </location>
</feature>
<keyword evidence="3 5" id="KW-1133">Transmembrane helix</keyword>
<dbReference type="PANTHER" id="PTHR11360:SF284">
    <property type="entry name" value="EG:103B4.3 PROTEIN-RELATED"/>
    <property type="match status" value="1"/>
</dbReference>
<gene>
    <name evidence="7" type="ORF">D2E24_0025</name>
</gene>
<feature type="transmembrane region" description="Helical" evidence="5">
    <location>
        <begin position="296"/>
        <end position="315"/>
    </location>
</feature>
<sequence length="421" mass="44593">MSANKSSARSWWVFIGCCVLSLVGFGLIVNTPGLYFTTLGETLNVSRTQIAFASSIMAFAALPAMLFAGRLMKIIDARILISVCIIGVSALFFVQSFFTAVWQFYVSFALMGILYVIPISLAPSVLLSNWFESKLGTVMGIALGLSGIGGTIFNPVVSAFITNLGWQNSYRITAVILLVCILPFSLFVFKFRPDEAKGEYAYGHVEGKAEGAAKGGAELPGLAAKQAFRTPTFILFAAVGVLLQIVAAVVQHISAHEISQGLTLEQGALVVSGIMLGAAAGKAGIGILLDYLKPELTIVIYSLIGLFGWGLMAIATAPTLAIVAGFMAGIGQGVVLVALPWFIRQSFGQRDYSEILSINSMIASIASAVAVTAHGAVFDATGSYVPSLFGNVALYVVAAICMIVGFRMRPFHQDARKAEKA</sequence>
<dbReference type="RefSeq" id="WP_125967311.1">
    <property type="nucleotide sequence ID" value="NZ_QXGK01000001.1"/>
</dbReference>
<keyword evidence="2 5" id="KW-0812">Transmembrane</keyword>
<evidence type="ECO:0000313" key="8">
    <source>
        <dbReference type="Proteomes" id="UP000287470"/>
    </source>
</evidence>
<feature type="transmembrane region" description="Helical" evidence="5">
    <location>
        <begin position="49"/>
        <end position="67"/>
    </location>
</feature>
<feature type="transmembrane region" description="Helical" evidence="5">
    <location>
        <begin position="169"/>
        <end position="189"/>
    </location>
</feature>
<feature type="domain" description="Major facilitator superfamily (MFS) profile" evidence="6">
    <location>
        <begin position="12"/>
        <end position="416"/>
    </location>
</feature>
<dbReference type="OrthoDB" id="182417at2"/>
<evidence type="ECO:0000259" key="6">
    <source>
        <dbReference type="PROSITE" id="PS50850"/>
    </source>
</evidence>
<dbReference type="Proteomes" id="UP000287470">
    <property type="component" value="Unassembled WGS sequence"/>
</dbReference>
<evidence type="ECO:0000256" key="3">
    <source>
        <dbReference type="ARBA" id="ARBA00022989"/>
    </source>
</evidence>
<feature type="transmembrane region" description="Helical" evidence="5">
    <location>
        <begin position="384"/>
        <end position="406"/>
    </location>
</feature>
<dbReference type="PROSITE" id="PS50850">
    <property type="entry name" value="MFS"/>
    <property type="match status" value="1"/>
</dbReference>
<evidence type="ECO:0000256" key="2">
    <source>
        <dbReference type="ARBA" id="ARBA00022692"/>
    </source>
</evidence>
<dbReference type="InterPro" id="IPR050327">
    <property type="entry name" value="Proton-linked_MCT"/>
</dbReference>
<dbReference type="Pfam" id="PF07690">
    <property type="entry name" value="MFS_1"/>
    <property type="match status" value="1"/>
</dbReference>
<keyword evidence="8" id="KW-1185">Reference proteome</keyword>
<evidence type="ECO:0000256" key="1">
    <source>
        <dbReference type="ARBA" id="ARBA00004651"/>
    </source>
</evidence>
<feature type="transmembrane region" description="Helical" evidence="5">
    <location>
        <begin position="12"/>
        <end position="29"/>
    </location>
</feature>
<feature type="transmembrane region" description="Helical" evidence="5">
    <location>
        <begin position="79"/>
        <end position="98"/>
    </location>
</feature>
<protein>
    <submittedName>
        <fullName evidence="7">Permease</fullName>
    </submittedName>
</protein>
<evidence type="ECO:0000256" key="4">
    <source>
        <dbReference type="ARBA" id="ARBA00023136"/>
    </source>
</evidence>
<proteinExistence type="predicted"/>
<reference evidence="7 8" key="1">
    <citation type="submission" date="2018-09" db="EMBL/GenBank/DDBJ databases">
        <title>Characterization of the phylogenetic diversity of five novel species belonging to the genus Bifidobacterium.</title>
        <authorList>
            <person name="Lugli G.A."/>
            <person name="Duranti S."/>
            <person name="Milani C."/>
        </authorList>
    </citation>
    <scope>NUCLEOTIDE SEQUENCE [LARGE SCALE GENOMIC DNA]</scope>
    <source>
        <strain evidence="7 8">2033B</strain>
    </source>
</reference>
<name>A0A430FWS5_9BIFI</name>
<dbReference type="EMBL" id="QXGK01000001">
    <property type="protein sequence ID" value="RSX58729.1"/>
    <property type="molecule type" value="Genomic_DNA"/>
</dbReference>
<feature type="transmembrane region" description="Helical" evidence="5">
    <location>
        <begin position="355"/>
        <end position="378"/>
    </location>
</feature>
<dbReference type="AlphaFoldDB" id="A0A430FWS5"/>
<dbReference type="InterPro" id="IPR036259">
    <property type="entry name" value="MFS_trans_sf"/>
</dbReference>
<feature type="transmembrane region" description="Helical" evidence="5">
    <location>
        <begin position="233"/>
        <end position="255"/>
    </location>
</feature>
<comment type="caution">
    <text evidence="7">The sequence shown here is derived from an EMBL/GenBank/DDBJ whole genome shotgun (WGS) entry which is preliminary data.</text>
</comment>
<dbReference type="Gene3D" id="1.20.1250.20">
    <property type="entry name" value="MFS general substrate transporter like domains"/>
    <property type="match status" value="2"/>
</dbReference>
<dbReference type="GO" id="GO:0022857">
    <property type="term" value="F:transmembrane transporter activity"/>
    <property type="evidence" value="ECO:0007669"/>
    <property type="project" value="InterPro"/>
</dbReference>
<dbReference type="SUPFAM" id="SSF103473">
    <property type="entry name" value="MFS general substrate transporter"/>
    <property type="match status" value="1"/>
</dbReference>
<feature type="transmembrane region" description="Helical" evidence="5">
    <location>
        <begin position="138"/>
        <end position="157"/>
    </location>
</feature>